<feature type="region of interest" description="Disordered" evidence="2">
    <location>
        <begin position="778"/>
        <end position="808"/>
    </location>
</feature>
<feature type="domain" description="Sec23/Sec24 trunk" evidence="5">
    <location>
        <begin position="317"/>
        <end position="542"/>
    </location>
</feature>
<accession>A0AB34K270</accession>
<comment type="caution">
    <text evidence="7">The sequence shown here is derived from an EMBL/GenBank/DDBJ whole genome shotgun (WGS) entry which is preliminary data.</text>
</comment>
<dbReference type="Gene3D" id="2.60.40.1670">
    <property type="entry name" value="beta-sandwich domain of Sec23/24"/>
    <property type="match status" value="1"/>
</dbReference>
<dbReference type="Proteomes" id="UP001515480">
    <property type="component" value="Unassembled WGS sequence"/>
</dbReference>
<dbReference type="Pfam" id="PF04810">
    <property type="entry name" value="zf-Sec23_Sec24"/>
    <property type="match status" value="1"/>
</dbReference>
<dbReference type="InterPro" id="IPR050550">
    <property type="entry name" value="SEC23_SEC24_subfamily"/>
</dbReference>
<dbReference type="PANTHER" id="PTHR13803">
    <property type="entry name" value="SEC24-RELATED PROTEIN"/>
    <property type="match status" value="1"/>
</dbReference>
<keyword evidence="8" id="KW-1185">Reference proteome</keyword>
<dbReference type="SUPFAM" id="SSF53300">
    <property type="entry name" value="vWA-like"/>
    <property type="match status" value="1"/>
</dbReference>
<evidence type="ECO:0000256" key="1">
    <source>
        <dbReference type="ARBA" id="ARBA00008334"/>
    </source>
</evidence>
<reference evidence="7 8" key="1">
    <citation type="journal article" date="2024" name="Science">
        <title>Giant polyketide synthase enzymes in the biosynthesis of giant marine polyether toxins.</title>
        <authorList>
            <person name="Fallon T.R."/>
            <person name="Shende V.V."/>
            <person name="Wierzbicki I.H."/>
            <person name="Pendleton A.L."/>
            <person name="Watervoot N.F."/>
            <person name="Auber R.P."/>
            <person name="Gonzalez D.J."/>
            <person name="Wisecaver J.H."/>
            <person name="Moore B.S."/>
        </authorList>
    </citation>
    <scope>NUCLEOTIDE SEQUENCE [LARGE SCALE GENOMIC DNA]</scope>
    <source>
        <strain evidence="7 8">12B1</strain>
    </source>
</reference>
<feature type="chain" id="PRO_5044341620" description="Protein transport protein SEC24" evidence="3">
    <location>
        <begin position="16"/>
        <end position="926"/>
    </location>
</feature>
<dbReference type="InterPro" id="IPR036175">
    <property type="entry name" value="Sec23/24_helical_dom_sf"/>
</dbReference>
<dbReference type="SUPFAM" id="SSF81811">
    <property type="entry name" value="Helical domain of Sec23/24"/>
    <property type="match status" value="1"/>
</dbReference>
<dbReference type="Gene3D" id="3.40.20.10">
    <property type="entry name" value="Severin"/>
    <property type="match status" value="1"/>
</dbReference>
<evidence type="ECO:0008006" key="9">
    <source>
        <dbReference type="Google" id="ProtNLM"/>
    </source>
</evidence>
<dbReference type="AlphaFoldDB" id="A0AB34K270"/>
<dbReference type="Pfam" id="PF08033">
    <property type="entry name" value="Sec23_BS"/>
    <property type="match status" value="1"/>
</dbReference>
<evidence type="ECO:0000259" key="5">
    <source>
        <dbReference type="Pfam" id="PF04811"/>
    </source>
</evidence>
<feature type="region of interest" description="Disordered" evidence="2">
    <location>
        <begin position="32"/>
        <end position="105"/>
    </location>
</feature>
<protein>
    <recommendedName>
        <fullName evidence="9">Protein transport protein SEC24</fullName>
    </recommendedName>
</protein>
<dbReference type="Pfam" id="PF04811">
    <property type="entry name" value="Sec23_trunk"/>
    <property type="match status" value="1"/>
</dbReference>
<dbReference type="GO" id="GO:0090110">
    <property type="term" value="P:COPII-coated vesicle cargo loading"/>
    <property type="evidence" value="ECO:0007669"/>
    <property type="project" value="TreeGrafter"/>
</dbReference>
<dbReference type="InterPro" id="IPR029006">
    <property type="entry name" value="ADF-H/Gelsolin-like_dom_sf"/>
</dbReference>
<dbReference type="InterPro" id="IPR036465">
    <property type="entry name" value="vWFA_dom_sf"/>
</dbReference>
<evidence type="ECO:0000313" key="8">
    <source>
        <dbReference type="Proteomes" id="UP001515480"/>
    </source>
</evidence>
<dbReference type="GO" id="GO:0070971">
    <property type="term" value="C:endoplasmic reticulum exit site"/>
    <property type="evidence" value="ECO:0007669"/>
    <property type="project" value="TreeGrafter"/>
</dbReference>
<dbReference type="GO" id="GO:0006886">
    <property type="term" value="P:intracellular protein transport"/>
    <property type="evidence" value="ECO:0007669"/>
    <property type="project" value="InterPro"/>
</dbReference>
<keyword evidence="3" id="KW-0732">Signal</keyword>
<sequence>MAMLLLVLAGHTAAALDRRAALARSAVLRVRGGQWDGRPPAGAPPPGYAAGQPPPSYGQPPTGYPPPYGYAPPYGTPPAQQQQQPPPGYGRPPQYGQPATGYAPPITGGYGGAPPVQQLQLVRVPVRPSYGGAPAVLEAQALPRLSNAQARAIRAPPAAAALLTSFSSVAETPLLLKRLSLPLGAVVQPLAAPAPEIRGLDANGTGTSPTLIRCHACKGYLNPYVKLDARSNRWECNLCGTINALPMPMAPEPPGGGGGGGLLRGLWGGGAEPPPPPPSLDRADLRHSEVEYVLSPYESPDYGGRTPPAGRQLLLAIDASAAAAASGALRAACDAARKALAEAADSTRVALLSFGAHVHVHRVGREGGGVELVLPTGRGRPTLPTLAAPPFATLGEQREQLDRLLDRLAERPVEDEGDGGDGGDAVAAVVHVALQLLAEGVGHVVLLSAAGAGGARTLPEPSADRAEVSASLERLMRAENTALATLAGRCVDASISVDVIVTPPSDATYTDLASIAQLSSATGGELSLIPCHDDQDRARVRAAVERAMRPPEGSDGVLKVRCSSHLAAKRGFGGASPSDPLLVNLPVIRKSSARAIELECVERSRENKAAGPAAFLQAALLYTAPDGSRRIRVATRQLPVVDSLDRLASSVHPPTLLALFAMLACDDLSKSSAKEVGEKLEQSCVGSLVAQRELCPTPIKRSKDELILIKPLELLPFLTWAVRRIAPLNDLAAHSVSPDAAHLLIARLSHLPVHSVCHALLPKLYLIHSREMGNGWLPAEGASNKPTAGASSEATSSAPAAPPSSAPNEVPMAVSNGISVAGVYVLDALHDLTLWVGSQAAPSFLEALFGTSRPTDDSKLLPKGSNDDVTRLHALLEQLNDGRPHAPVLRIVVHGSPRQGQFFSRLVGEGYAGFALALHVKVASKL</sequence>
<dbReference type="SUPFAM" id="SSF81995">
    <property type="entry name" value="beta-sandwich domain of Sec23/24"/>
    <property type="match status" value="1"/>
</dbReference>
<dbReference type="InterPro" id="IPR006895">
    <property type="entry name" value="Znf_Sec23_Sec24"/>
</dbReference>
<comment type="similarity">
    <text evidence="1">Belongs to the SEC23/SEC24 family. SEC24 subfamily.</text>
</comment>
<name>A0AB34K270_PRYPA</name>
<dbReference type="GO" id="GO:0000149">
    <property type="term" value="F:SNARE binding"/>
    <property type="evidence" value="ECO:0007669"/>
    <property type="project" value="TreeGrafter"/>
</dbReference>
<dbReference type="Gene3D" id="1.20.120.730">
    <property type="entry name" value="Sec23/Sec24 helical domain"/>
    <property type="match status" value="1"/>
</dbReference>
<feature type="domain" description="Sec23/Sec24 beta-sandwich" evidence="6">
    <location>
        <begin position="554"/>
        <end position="641"/>
    </location>
</feature>
<feature type="domain" description="Zinc finger Sec23/Sec24-type" evidence="4">
    <location>
        <begin position="212"/>
        <end position="246"/>
    </location>
</feature>
<dbReference type="Gene3D" id="2.30.30.380">
    <property type="entry name" value="Zn-finger domain of Sec23/24"/>
    <property type="match status" value="1"/>
</dbReference>
<dbReference type="EMBL" id="JBGBPQ010000002">
    <property type="protein sequence ID" value="KAL1528558.1"/>
    <property type="molecule type" value="Genomic_DNA"/>
</dbReference>
<feature type="compositionally biased region" description="Low complexity" evidence="2">
    <location>
        <begin position="786"/>
        <end position="799"/>
    </location>
</feature>
<dbReference type="InterPro" id="IPR012990">
    <property type="entry name" value="Beta-sandwich_Sec23_24"/>
</dbReference>
<gene>
    <name evidence="7" type="ORF">AB1Y20_009901</name>
</gene>
<dbReference type="InterPro" id="IPR006896">
    <property type="entry name" value="Sec23/24_trunk_dom"/>
</dbReference>
<dbReference type="SUPFAM" id="SSF82919">
    <property type="entry name" value="Zn-finger domain of Sec23/24"/>
    <property type="match status" value="1"/>
</dbReference>
<evidence type="ECO:0000259" key="4">
    <source>
        <dbReference type="Pfam" id="PF04810"/>
    </source>
</evidence>
<evidence type="ECO:0000313" key="7">
    <source>
        <dbReference type="EMBL" id="KAL1528558.1"/>
    </source>
</evidence>
<feature type="compositionally biased region" description="Pro residues" evidence="2">
    <location>
        <begin position="41"/>
        <end position="76"/>
    </location>
</feature>
<evidence type="ECO:0000256" key="2">
    <source>
        <dbReference type="SAM" id="MobiDB-lite"/>
    </source>
</evidence>
<evidence type="ECO:0000259" key="6">
    <source>
        <dbReference type="Pfam" id="PF08033"/>
    </source>
</evidence>
<organism evidence="7 8">
    <name type="scientific">Prymnesium parvum</name>
    <name type="common">Toxic golden alga</name>
    <dbReference type="NCBI Taxonomy" id="97485"/>
    <lineage>
        <taxon>Eukaryota</taxon>
        <taxon>Haptista</taxon>
        <taxon>Haptophyta</taxon>
        <taxon>Prymnesiophyceae</taxon>
        <taxon>Prymnesiales</taxon>
        <taxon>Prymnesiaceae</taxon>
        <taxon>Prymnesium</taxon>
    </lineage>
</organism>
<dbReference type="GO" id="GO:0008270">
    <property type="term" value="F:zinc ion binding"/>
    <property type="evidence" value="ECO:0007669"/>
    <property type="project" value="InterPro"/>
</dbReference>
<dbReference type="Gene3D" id="3.40.50.410">
    <property type="entry name" value="von Willebrand factor, type A domain"/>
    <property type="match status" value="1"/>
</dbReference>
<proteinExistence type="inferred from homology"/>
<evidence type="ECO:0000256" key="3">
    <source>
        <dbReference type="SAM" id="SignalP"/>
    </source>
</evidence>
<dbReference type="InterPro" id="IPR036174">
    <property type="entry name" value="Znf_Sec23_Sec24_sf"/>
</dbReference>
<dbReference type="GO" id="GO:0030127">
    <property type="term" value="C:COPII vesicle coat"/>
    <property type="evidence" value="ECO:0007669"/>
    <property type="project" value="InterPro"/>
</dbReference>
<feature type="signal peptide" evidence="3">
    <location>
        <begin position="1"/>
        <end position="15"/>
    </location>
</feature>